<name>A0A8D2Q498_VARKO</name>
<feature type="compositionally biased region" description="Polar residues" evidence="1">
    <location>
        <begin position="30"/>
        <end position="61"/>
    </location>
</feature>
<reference evidence="2" key="1">
    <citation type="submission" date="2025-08" db="UniProtKB">
        <authorList>
            <consortium name="Ensembl"/>
        </authorList>
    </citation>
    <scope>IDENTIFICATION</scope>
</reference>
<sequence length="150" mass="17053">MPVKRALKLDSHALGKVPATKLRNSKKNRPSYSSTTGTCLMSPFSSPESSNVPMHRNGQSNENRDESKDVLSGSSRKREPEIEENDKLLMLHSEVERTLKRFMQFRQNLTNLQALEGTKELENNIGITDNYGNLKIEVRKTRMLSKNSFS</sequence>
<evidence type="ECO:0000313" key="3">
    <source>
        <dbReference type="Proteomes" id="UP000694545"/>
    </source>
</evidence>
<reference evidence="2" key="2">
    <citation type="submission" date="2025-09" db="UniProtKB">
        <authorList>
            <consortium name="Ensembl"/>
        </authorList>
    </citation>
    <scope>IDENTIFICATION</scope>
</reference>
<dbReference type="Ensembl" id="ENSVKKT00000018223.1">
    <property type="protein sequence ID" value="ENSVKKP00000017775.1"/>
    <property type="gene ID" value="ENSVKKG00000012149.1"/>
</dbReference>
<proteinExistence type="predicted"/>
<feature type="compositionally biased region" description="Basic and acidic residues" evidence="1">
    <location>
        <begin position="76"/>
        <end position="86"/>
    </location>
</feature>
<evidence type="ECO:0000256" key="1">
    <source>
        <dbReference type="SAM" id="MobiDB-lite"/>
    </source>
</evidence>
<dbReference type="GO" id="GO:0006355">
    <property type="term" value="P:regulation of DNA-templated transcription"/>
    <property type="evidence" value="ECO:0007669"/>
    <property type="project" value="InterPro"/>
</dbReference>
<accession>A0A8D2Q498</accession>
<dbReference type="PANTHER" id="PTHR15581">
    <property type="entry name" value="CENTROMERE PROTEIN R"/>
    <property type="match status" value="1"/>
</dbReference>
<dbReference type="AlphaFoldDB" id="A0A8D2Q498"/>
<dbReference type="Pfam" id="PF06729">
    <property type="entry name" value="CENP-R"/>
    <property type="match status" value="1"/>
</dbReference>
<feature type="region of interest" description="Disordered" evidence="1">
    <location>
        <begin position="1"/>
        <end position="86"/>
    </location>
</feature>
<dbReference type="GO" id="GO:0005654">
    <property type="term" value="C:nucleoplasm"/>
    <property type="evidence" value="ECO:0007669"/>
    <property type="project" value="TreeGrafter"/>
</dbReference>
<dbReference type="Proteomes" id="UP000694545">
    <property type="component" value="Unplaced"/>
</dbReference>
<evidence type="ECO:0000313" key="2">
    <source>
        <dbReference type="Ensembl" id="ENSVKKP00000017775.1"/>
    </source>
</evidence>
<dbReference type="GO" id="GO:0034080">
    <property type="term" value="P:CENP-A containing chromatin assembly"/>
    <property type="evidence" value="ECO:0007669"/>
    <property type="project" value="InterPro"/>
</dbReference>
<keyword evidence="3" id="KW-1185">Reference proteome</keyword>
<dbReference type="PANTHER" id="PTHR15581:SF0">
    <property type="entry name" value="CENTROMERE PROTEIN R"/>
    <property type="match status" value="1"/>
</dbReference>
<dbReference type="InterPro" id="IPR009601">
    <property type="entry name" value="CENP-R"/>
</dbReference>
<organism evidence="2 3">
    <name type="scientific">Varanus komodoensis</name>
    <name type="common">Komodo dragon</name>
    <dbReference type="NCBI Taxonomy" id="61221"/>
    <lineage>
        <taxon>Eukaryota</taxon>
        <taxon>Metazoa</taxon>
        <taxon>Chordata</taxon>
        <taxon>Craniata</taxon>
        <taxon>Vertebrata</taxon>
        <taxon>Euteleostomi</taxon>
        <taxon>Lepidosauria</taxon>
        <taxon>Squamata</taxon>
        <taxon>Bifurcata</taxon>
        <taxon>Unidentata</taxon>
        <taxon>Episquamata</taxon>
        <taxon>Toxicofera</taxon>
        <taxon>Anguimorpha</taxon>
        <taxon>Paleoanguimorpha</taxon>
        <taxon>Varanoidea</taxon>
        <taxon>Varanidae</taxon>
        <taxon>Varanus</taxon>
    </lineage>
</organism>
<protein>
    <submittedName>
        <fullName evidence="2">Integrin subunit beta 3 binding protein</fullName>
    </submittedName>
</protein>
<dbReference type="OMA" id="FMVVFSK"/>